<protein>
    <recommendedName>
        <fullName evidence="5">Karyogamy protein</fullName>
    </recommendedName>
</protein>
<dbReference type="Proteomes" id="UP000697127">
    <property type="component" value="Unassembled WGS sequence"/>
</dbReference>
<name>A0A9P6WNQ2_9ASCO</name>
<feature type="coiled-coil region" evidence="1">
    <location>
        <begin position="280"/>
        <end position="307"/>
    </location>
</feature>
<evidence type="ECO:0000256" key="2">
    <source>
        <dbReference type="SAM" id="MobiDB-lite"/>
    </source>
</evidence>
<dbReference type="Pfam" id="PF08580">
    <property type="entry name" value="KAR9"/>
    <property type="match status" value="1"/>
</dbReference>
<dbReference type="AlphaFoldDB" id="A0A9P6WNQ2"/>
<evidence type="ECO:0000313" key="4">
    <source>
        <dbReference type="Proteomes" id="UP000697127"/>
    </source>
</evidence>
<proteinExistence type="predicted"/>
<evidence type="ECO:0000313" key="3">
    <source>
        <dbReference type="EMBL" id="KAG0689338.1"/>
    </source>
</evidence>
<organism evidence="3 4">
    <name type="scientific">Pichia californica</name>
    <dbReference type="NCBI Taxonomy" id="460514"/>
    <lineage>
        <taxon>Eukaryota</taxon>
        <taxon>Fungi</taxon>
        <taxon>Dikarya</taxon>
        <taxon>Ascomycota</taxon>
        <taxon>Saccharomycotina</taxon>
        <taxon>Pichiomycetes</taxon>
        <taxon>Pichiales</taxon>
        <taxon>Pichiaceae</taxon>
        <taxon>Pichia</taxon>
    </lineage>
</organism>
<accession>A0A9P6WNQ2</accession>
<dbReference type="EMBL" id="PUHW01000086">
    <property type="protein sequence ID" value="KAG0689338.1"/>
    <property type="molecule type" value="Genomic_DNA"/>
</dbReference>
<keyword evidence="1" id="KW-0175">Coiled coil</keyword>
<comment type="caution">
    <text evidence="3">The sequence shown here is derived from an EMBL/GenBank/DDBJ whole genome shotgun (WGS) entry which is preliminary data.</text>
</comment>
<feature type="region of interest" description="Disordered" evidence="2">
    <location>
        <begin position="525"/>
        <end position="549"/>
    </location>
</feature>
<reference evidence="3" key="1">
    <citation type="submission" date="2020-11" db="EMBL/GenBank/DDBJ databases">
        <title>Kefir isolates.</title>
        <authorList>
            <person name="Marcisauskas S."/>
            <person name="Kim Y."/>
            <person name="Blasche S."/>
        </authorList>
    </citation>
    <scope>NUCLEOTIDE SEQUENCE</scope>
    <source>
        <strain evidence="3">Olga-1</strain>
    </source>
</reference>
<gene>
    <name evidence="3" type="ORF">C6P40_005198</name>
</gene>
<keyword evidence="4" id="KW-1185">Reference proteome</keyword>
<evidence type="ECO:0008006" key="5">
    <source>
        <dbReference type="Google" id="ProtNLM"/>
    </source>
</evidence>
<dbReference type="InterPro" id="IPR013889">
    <property type="entry name" value="Karyogamy_KAR9"/>
</dbReference>
<sequence>MISLLKKLQNTLENIDKVGRKLEYDINWIIQGRDELINIFQSIDLLEYNVNILLTSFDTTIDDKTESLLDDFSTICNFNLEIKKIIFILKKRLSIINHHHEIEKEVLASVNNEIIYCIEKLSELNEKKNLLNIEKVIQDWGIEDFEKNKKEMNRSPDDFSKFNGLIIFSVLDAEIFETYTSLHETIVPISQSLKIIPKTLDNFYESSKVFYKDLVLKNIEKYESITASYNQYRQDLKIFKYSYITKRIRCICEKIFFIVDSTECPSNKQFEDIIHILRPIENYYGLLEQHSKKLKSLEDKYYDTKLNENIQTPLPKNRKSKSKRLFSNPLADTLNMKPILAEHDETIRPDIKIFQTPRNIDDDIYSKDNIEIIDNIRSDVGETLISNISNIPDTPSNVYSPQSTDSSPDVMRTRNIFDSPDPFITPNSRSFRKSKIPVSTPLTTPRITPTKNYNIASINDTCKHIKGSSNKNNTQQVPLLRFELSTVVKVDTTTKDTSDISNITSITTIPDISDSLSKLSMTPSQIPQLSKTKRNSISPPVPVSRIPLPTRPESRLGILRSVSRLQVDSSKIERKPTMEFNRSDSRLDDIATIISTKHGTDSPALVSKLRMRSATVMEHRDINTFERPVQPNRLREGYSNGLRNLKLRGATSLGARGQASKRISSI</sequence>
<evidence type="ECO:0000256" key="1">
    <source>
        <dbReference type="SAM" id="Coils"/>
    </source>
</evidence>